<dbReference type="InterPro" id="IPR027640">
    <property type="entry name" value="Kinesin-like_fam"/>
</dbReference>
<gene>
    <name evidence="11" type="ORF">H257_00644</name>
</gene>
<organism evidence="11">
    <name type="scientific">Aphanomyces astaci</name>
    <name type="common">Crayfish plague agent</name>
    <dbReference type="NCBI Taxonomy" id="112090"/>
    <lineage>
        <taxon>Eukaryota</taxon>
        <taxon>Sar</taxon>
        <taxon>Stramenopiles</taxon>
        <taxon>Oomycota</taxon>
        <taxon>Saprolegniomycetes</taxon>
        <taxon>Saprolegniales</taxon>
        <taxon>Verrucalvaceae</taxon>
        <taxon>Aphanomyces</taxon>
    </lineage>
</organism>
<dbReference type="SUPFAM" id="SSF52540">
    <property type="entry name" value="P-loop containing nucleoside triphosphate hydrolases"/>
    <property type="match status" value="1"/>
</dbReference>
<dbReference type="OrthoDB" id="3176171at2759"/>
<dbReference type="GO" id="GO:0005524">
    <property type="term" value="F:ATP binding"/>
    <property type="evidence" value="ECO:0007669"/>
    <property type="project" value="UniProtKB-UniRule"/>
</dbReference>
<evidence type="ECO:0000256" key="3">
    <source>
        <dbReference type="ARBA" id="ARBA00022840"/>
    </source>
</evidence>
<dbReference type="InterPro" id="IPR036961">
    <property type="entry name" value="Kinesin_motor_dom_sf"/>
</dbReference>
<dbReference type="PROSITE" id="PS50067">
    <property type="entry name" value="KINESIN_MOTOR_2"/>
    <property type="match status" value="1"/>
</dbReference>
<feature type="binding site" evidence="6">
    <location>
        <begin position="82"/>
        <end position="89"/>
    </location>
    <ligand>
        <name>ATP</name>
        <dbReference type="ChEBI" id="CHEBI:30616"/>
    </ligand>
</feature>
<protein>
    <recommendedName>
        <fullName evidence="7">Kinesin-like protein</fullName>
    </recommendedName>
</protein>
<evidence type="ECO:0000256" key="8">
    <source>
        <dbReference type="SAM" id="Coils"/>
    </source>
</evidence>
<feature type="compositionally biased region" description="Polar residues" evidence="9">
    <location>
        <begin position="458"/>
        <end position="473"/>
    </location>
</feature>
<feature type="domain" description="Kinesin motor" evidence="10">
    <location>
        <begin position="4"/>
        <end position="329"/>
    </location>
</feature>
<dbReference type="InterPro" id="IPR001752">
    <property type="entry name" value="Kinesin_motor_dom"/>
</dbReference>
<proteinExistence type="inferred from homology"/>
<dbReference type="InterPro" id="IPR019821">
    <property type="entry name" value="Kinesin_motor_CS"/>
</dbReference>
<feature type="region of interest" description="Disordered" evidence="9">
    <location>
        <begin position="427"/>
        <end position="481"/>
    </location>
</feature>
<keyword evidence="2 6" id="KW-0547">Nucleotide-binding</keyword>
<dbReference type="GO" id="GO:0005874">
    <property type="term" value="C:microtubule"/>
    <property type="evidence" value="ECO:0007669"/>
    <property type="project" value="UniProtKB-KW"/>
</dbReference>
<dbReference type="Gene3D" id="3.40.850.10">
    <property type="entry name" value="Kinesin motor domain"/>
    <property type="match status" value="1"/>
</dbReference>
<feature type="coiled-coil region" evidence="8">
    <location>
        <begin position="493"/>
        <end position="520"/>
    </location>
</feature>
<evidence type="ECO:0000256" key="7">
    <source>
        <dbReference type="RuleBase" id="RU000394"/>
    </source>
</evidence>
<dbReference type="PANTHER" id="PTHR47968:SF36">
    <property type="entry name" value="KINESIN HEAVY CHAIN ISOFORM X1"/>
    <property type="match status" value="1"/>
</dbReference>
<evidence type="ECO:0000256" key="6">
    <source>
        <dbReference type="PROSITE-ProRule" id="PRU00283"/>
    </source>
</evidence>
<dbReference type="EMBL" id="KI913114">
    <property type="protein sequence ID" value="ETV89316.1"/>
    <property type="molecule type" value="Genomic_DNA"/>
</dbReference>
<dbReference type="PROSITE" id="PS00411">
    <property type="entry name" value="KINESIN_MOTOR_1"/>
    <property type="match status" value="1"/>
</dbReference>
<feature type="coiled-coil region" evidence="8">
    <location>
        <begin position="338"/>
        <end position="365"/>
    </location>
</feature>
<evidence type="ECO:0000256" key="9">
    <source>
        <dbReference type="SAM" id="MobiDB-lite"/>
    </source>
</evidence>
<evidence type="ECO:0000256" key="1">
    <source>
        <dbReference type="ARBA" id="ARBA00022701"/>
    </source>
</evidence>
<dbReference type="GO" id="GO:0008017">
    <property type="term" value="F:microtubule binding"/>
    <property type="evidence" value="ECO:0007669"/>
    <property type="project" value="InterPro"/>
</dbReference>
<keyword evidence="1 7" id="KW-0493">Microtubule</keyword>
<dbReference type="GO" id="GO:0003777">
    <property type="term" value="F:microtubule motor activity"/>
    <property type="evidence" value="ECO:0007669"/>
    <property type="project" value="InterPro"/>
</dbReference>
<sequence>MHKRVKVCIRVRSASKDHAGIQVNEQEKTISVLNQLNGNGTCFHFDDVLGSQVTQEQVYQRVAAEASESVLHGYNGTVMAYGQTGAGKTFTMSGGKTSFSDRGICARSIASVFQAIQNDSEHTYSVRVSYVEIYNEQLYDLLDFSEHDTNHKDLVVQDNDKGQTFVKGLAKPIVDNEGAALDFLFQGDTNRTIAEHCLNSASTRSHCIFSVHIEKRSCHDTTSPVVESKLNLVDLAGSERMKKTLVTGTMLKETMHINKSLTFLEQVVIALGDHKREHIPYRQTTLTNILKDSLGGNCRTLLIACVWPDESQNDQTLATLKFATRMMRVKTSAVVNVSQEQHIQAKKLTDEIKRLKGELALHDTLAGRSRVVYDAMSPEQMAEMKAAIERFVAGDGSQGLLPVVNVVQVQTLFQLFRQVALEHKAAAGPEVDGMPPAQPTIVESPVTSLDHKEDDSNDNALLHQQPSDIQPSTRTDDEPERTNDDAALLDEFKQHLAAQLEQAKQNFRKAKKQAVQCATDVNLAKSDIDALSKALSTSSDDDQRELLGQLKDAKKTYRTAFDRLTDAQAELTYLKKTKDQLVASAATDFDTWKRARTAGHHAQRATSM</sequence>
<dbReference type="PRINTS" id="PR00380">
    <property type="entry name" value="KINESINHEAVY"/>
</dbReference>
<keyword evidence="5 6" id="KW-0505">Motor protein</keyword>
<dbReference type="GO" id="GO:0007018">
    <property type="term" value="P:microtubule-based movement"/>
    <property type="evidence" value="ECO:0007669"/>
    <property type="project" value="InterPro"/>
</dbReference>
<dbReference type="InterPro" id="IPR027417">
    <property type="entry name" value="P-loop_NTPase"/>
</dbReference>
<evidence type="ECO:0000256" key="5">
    <source>
        <dbReference type="ARBA" id="ARBA00023175"/>
    </source>
</evidence>
<dbReference type="PANTHER" id="PTHR47968">
    <property type="entry name" value="CENTROMERE PROTEIN E"/>
    <property type="match status" value="1"/>
</dbReference>
<evidence type="ECO:0000256" key="4">
    <source>
        <dbReference type="ARBA" id="ARBA00023054"/>
    </source>
</evidence>
<dbReference type="VEuPathDB" id="FungiDB:H257_00644"/>
<dbReference type="RefSeq" id="XP_009821716.1">
    <property type="nucleotide sequence ID" value="XM_009823414.1"/>
</dbReference>
<dbReference type="SMART" id="SM00129">
    <property type="entry name" value="KISc"/>
    <property type="match status" value="1"/>
</dbReference>
<dbReference type="AlphaFoldDB" id="W4HCK2"/>
<evidence type="ECO:0000259" key="10">
    <source>
        <dbReference type="PROSITE" id="PS50067"/>
    </source>
</evidence>
<accession>W4HCK2</accession>
<evidence type="ECO:0000256" key="2">
    <source>
        <dbReference type="ARBA" id="ARBA00022741"/>
    </source>
</evidence>
<evidence type="ECO:0000313" key="11">
    <source>
        <dbReference type="EMBL" id="ETV89316.1"/>
    </source>
</evidence>
<name>W4HCK2_APHAT</name>
<dbReference type="GeneID" id="20802640"/>
<keyword evidence="4 8" id="KW-0175">Coiled coil</keyword>
<keyword evidence="3 6" id="KW-0067">ATP-binding</keyword>
<dbReference type="STRING" id="112090.W4HCK2"/>
<comment type="similarity">
    <text evidence="6 7">Belongs to the TRAFAC class myosin-kinesin ATPase superfamily. Kinesin family.</text>
</comment>
<reference evidence="11" key="1">
    <citation type="submission" date="2013-12" db="EMBL/GenBank/DDBJ databases">
        <title>The Genome Sequence of Aphanomyces astaci APO3.</title>
        <authorList>
            <consortium name="The Broad Institute Genomics Platform"/>
            <person name="Russ C."/>
            <person name="Tyler B."/>
            <person name="van West P."/>
            <person name="Dieguez-Uribeondo J."/>
            <person name="Young S.K."/>
            <person name="Zeng Q."/>
            <person name="Gargeya S."/>
            <person name="Fitzgerald M."/>
            <person name="Abouelleil A."/>
            <person name="Alvarado L."/>
            <person name="Chapman S.B."/>
            <person name="Gainer-Dewar J."/>
            <person name="Goldberg J."/>
            <person name="Griggs A."/>
            <person name="Gujja S."/>
            <person name="Hansen M."/>
            <person name="Howarth C."/>
            <person name="Imamovic A."/>
            <person name="Ireland A."/>
            <person name="Larimer J."/>
            <person name="McCowan C."/>
            <person name="Murphy C."/>
            <person name="Pearson M."/>
            <person name="Poon T.W."/>
            <person name="Priest M."/>
            <person name="Roberts A."/>
            <person name="Saif S."/>
            <person name="Shea T."/>
            <person name="Sykes S."/>
            <person name="Wortman J."/>
            <person name="Nusbaum C."/>
            <person name="Birren B."/>
        </authorList>
    </citation>
    <scope>NUCLEOTIDE SEQUENCE [LARGE SCALE GENOMIC DNA]</scope>
    <source>
        <strain evidence="11">APO3</strain>
    </source>
</reference>
<dbReference type="Pfam" id="PF00225">
    <property type="entry name" value="Kinesin"/>
    <property type="match status" value="1"/>
</dbReference>